<evidence type="ECO:0000256" key="2">
    <source>
        <dbReference type="ARBA" id="ARBA00022475"/>
    </source>
</evidence>
<feature type="transmembrane region" description="Helical" evidence="6">
    <location>
        <begin position="224"/>
        <end position="241"/>
    </location>
</feature>
<comment type="subcellular location">
    <subcellularLocation>
        <location evidence="1">Cell membrane</location>
        <topology evidence="1">Multi-pass membrane protein</topology>
    </subcellularLocation>
</comment>
<dbReference type="GO" id="GO:0005886">
    <property type="term" value="C:plasma membrane"/>
    <property type="evidence" value="ECO:0007669"/>
    <property type="project" value="UniProtKB-SubCell"/>
</dbReference>
<dbReference type="OrthoDB" id="88014at2"/>
<dbReference type="PANTHER" id="PTHR30250:SF11">
    <property type="entry name" value="O-ANTIGEN TRANSPORTER-RELATED"/>
    <property type="match status" value="1"/>
</dbReference>
<sequence>MGIVIRKTISTSIINYLGVLLGVVNVLWLQTAIISELQIGILSYVVDVSILLLPFILFGTSGLPARFIHLFAEGKDRNEFINLLFIIPLMTVVITAIVFFVFESNLIKSLGADAVTYSQFLVFIIPLVFCYAYQYLLEAILATASLTVFSAFLKSIFRRVVLIALLVCFSVQILNFYHLVLFYVFAHFIEVLVLFFFFKKHLKFKFSLPKLNVSSEKKKEIKSYAFYLIIGVSGVVMVGKIDSVMISGITDDFGQLGIYSIAFFIATVIELPKRIVHQLAFPIMSKNVTENKQEELSEMYKQTGVNMSIIGLFMFLIIWYNIDELFLIIPNGTIYSTGKWAVFFIGISKVLDVIFGTTDLMINATKHYKWNGVLIPILIGLTFITNYFFIKEYGIVGAAIATSLTVFVYSIIKYVLVIIRLKMNLISIQHIYITITTIIVIGVFYIKPIFSANNFIEIGLNSLIISFIFIGGNYILKSSKEMNQLIDNSWNKYIRKK</sequence>
<evidence type="ECO:0000256" key="5">
    <source>
        <dbReference type="ARBA" id="ARBA00023136"/>
    </source>
</evidence>
<evidence type="ECO:0000256" key="1">
    <source>
        <dbReference type="ARBA" id="ARBA00004651"/>
    </source>
</evidence>
<dbReference type="InterPro" id="IPR002797">
    <property type="entry name" value="Polysacc_synth"/>
</dbReference>
<evidence type="ECO:0000256" key="3">
    <source>
        <dbReference type="ARBA" id="ARBA00022692"/>
    </source>
</evidence>
<accession>A0A5C6RU01</accession>
<feature type="transmembrane region" description="Helical" evidence="6">
    <location>
        <begin position="80"/>
        <end position="102"/>
    </location>
</feature>
<evidence type="ECO:0000256" key="4">
    <source>
        <dbReference type="ARBA" id="ARBA00022989"/>
    </source>
</evidence>
<feature type="transmembrane region" description="Helical" evidence="6">
    <location>
        <begin position="39"/>
        <end position="59"/>
    </location>
</feature>
<feature type="transmembrane region" description="Helical" evidence="6">
    <location>
        <begin position="114"/>
        <end position="136"/>
    </location>
</feature>
<keyword evidence="3 6" id="KW-0812">Transmembrane</keyword>
<keyword evidence="2" id="KW-1003">Cell membrane</keyword>
<dbReference type="EMBL" id="VOOS01000003">
    <property type="protein sequence ID" value="TXB65489.1"/>
    <property type="molecule type" value="Genomic_DNA"/>
</dbReference>
<dbReference type="InterPro" id="IPR050833">
    <property type="entry name" value="Poly_Biosynth_Transport"/>
</dbReference>
<dbReference type="RefSeq" id="WP_147100568.1">
    <property type="nucleotide sequence ID" value="NZ_VOOS01000003.1"/>
</dbReference>
<feature type="transmembrane region" description="Helical" evidence="6">
    <location>
        <begin position="156"/>
        <end position="174"/>
    </location>
</feature>
<dbReference type="PANTHER" id="PTHR30250">
    <property type="entry name" value="PST FAMILY PREDICTED COLANIC ACID TRANSPORTER"/>
    <property type="match status" value="1"/>
</dbReference>
<reference evidence="7 8" key="1">
    <citation type="submission" date="2019-08" db="EMBL/GenBank/DDBJ databases">
        <title>Genome of Vicingus serpentipes NCIMB 15042.</title>
        <authorList>
            <person name="Bowman J.P."/>
        </authorList>
    </citation>
    <scope>NUCLEOTIDE SEQUENCE [LARGE SCALE GENOMIC DNA]</scope>
    <source>
        <strain evidence="7 8">NCIMB 15042</strain>
    </source>
</reference>
<feature type="transmembrane region" description="Helical" evidence="6">
    <location>
        <begin position="431"/>
        <end position="450"/>
    </location>
</feature>
<dbReference type="AlphaFoldDB" id="A0A5C6RU01"/>
<organism evidence="7 8">
    <name type="scientific">Vicingus serpentipes</name>
    <dbReference type="NCBI Taxonomy" id="1926625"/>
    <lineage>
        <taxon>Bacteria</taxon>
        <taxon>Pseudomonadati</taxon>
        <taxon>Bacteroidota</taxon>
        <taxon>Flavobacteriia</taxon>
        <taxon>Flavobacteriales</taxon>
        <taxon>Vicingaceae</taxon>
        <taxon>Vicingus</taxon>
    </lineage>
</organism>
<name>A0A5C6RU01_9FLAO</name>
<feature type="transmembrane region" description="Helical" evidence="6">
    <location>
        <begin position="303"/>
        <end position="320"/>
    </location>
</feature>
<feature type="transmembrane region" description="Helical" evidence="6">
    <location>
        <begin position="12"/>
        <end position="33"/>
    </location>
</feature>
<protein>
    <submittedName>
        <fullName evidence="7">Oligosaccharide flippase family protein</fullName>
    </submittedName>
</protein>
<comment type="caution">
    <text evidence="7">The sequence shown here is derived from an EMBL/GenBank/DDBJ whole genome shotgun (WGS) entry which is preliminary data.</text>
</comment>
<feature type="transmembrane region" description="Helical" evidence="6">
    <location>
        <begin position="395"/>
        <end position="419"/>
    </location>
</feature>
<keyword evidence="8" id="KW-1185">Reference proteome</keyword>
<keyword evidence="4 6" id="KW-1133">Transmembrane helix</keyword>
<dbReference type="Proteomes" id="UP000321721">
    <property type="component" value="Unassembled WGS sequence"/>
</dbReference>
<evidence type="ECO:0000256" key="6">
    <source>
        <dbReference type="SAM" id="Phobius"/>
    </source>
</evidence>
<feature type="transmembrane region" description="Helical" evidence="6">
    <location>
        <begin position="456"/>
        <end position="476"/>
    </location>
</feature>
<evidence type="ECO:0000313" key="7">
    <source>
        <dbReference type="EMBL" id="TXB65489.1"/>
    </source>
</evidence>
<dbReference type="Pfam" id="PF01943">
    <property type="entry name" value="Polysacc_synt"/>
    <property type="match status" value="1"/>
</dbReference>
<feature type="transmembrane region" description="Helical" evidence="6">
    <location>
        <begin position="370"/>
        <end position="389"/>
    </location>
</feature>
<keyword evidence="5 6" id="KW-0472">Membrane</keyword>
<evidence type="ECO:0000313" key="8">
    <source>
        <dbReference type="Proteomes" id="UP000321721"/>
    </source>
</evidence>
<gene>
    <name evidence="7" type="ORF">FRY74_08690</name>
</gene>
<proteinExistence type="predicted"/>
<feature type="transmembrane region" description="Helical" evidence="6">
    <location>
        <begin position="180"/>
        <end position="198"/>
    </location>
</feature>